<protein>
    <recommendedName>
        <fullName evidence="1">DUF7336 domain-containing protein</fullName>
    </recommendedName>
</protein>
<keyword evidence="3" id="KW-1185">Reference proteome</keyword>
<sequence>MKVWLVVAECECNWYGGEEIKKAFDSEEKAKDYIAKHKDGKWFYTSELEVE</sequence>
<dbReference type="EMBL" id="MH576968">
    <property type="protein sequence ID" value="AXH67320.1"/>
    <property type="molecule type" value="Genomic_DNA"/>
</dbReference>
<dbReference type="GeneID" id="55609570"/>
<proteinExistence type="predicted"/>
<evidence type="ECO:0000313" key="2">
    <source>
        <dbReference type="EMBL" id="AXH67320.1"/>
    </source>
</evidence>
<dbReference type="Pfam" id="PF24024">
    <property type="entry name" value="DUF7336"/>
    <property type="match status" value="1"/>
</dbReference>
<reference evidence="2 3" key="1">
    <citation type="submission" date="2018-07" db="EMBL/GenBank/DDBJ databases">
        <authorList>
            <person name="Wofford K.M."/>
            <person name="Typhair T.J."/>
            <person name="Gonzales M.A."/>
            <person name="Castillo J.C."/>
            <person name="Smith B.R."/>
            <person name="Klug H.M."/>
            <person name="Hughes L.E."/>
            <person name="Garlena R.A."/>
            <person name="Russell D.A."/>
            <person name="Pope W.H."/>
            <person name="Jacobs-Sera D."/>
            <person name="Hatfull G.F."/>
        </authorList>
    </citation>
    <scope>NUCLEOTIDE SEQUENCE [LARGE SCALE GENOMIC DNA]</scope>
</reference>
<organism evidence="2 3">
    <name type="scientific">Streptomyces phage Wofford</name>
    <dbReference type="NCBI Taxonomy" id="2283267"/>
    <lineage>
        <taxon>Viruses</taxon>
        <taxon>Duplodnaviria</taxon>
        <taxon>Heunggongvirae</taxon>
        <taxon>Uroviricota</taxon>
        <taxon>Caudoviricetes</taxon>
        <taxon>Stanwilliamsviridae</taxon>
        <taxon>Boydwoodruffvirinae</taxon>
        <taxon>Karimacvirus</taxon>
        <taxon>Karimacvirus wofford</taxon>
        <taxon>Streptomyces virus Wofford</taxon>
    </lineage>
</organism>
<evidence type="ECO:0000313" key="3">
    <source>
        <dbReference type="Proteomes" id="UP000260216"/>
    </source>
</evidence>
<gene>
    <name evidence="2" type="primary">162</name>
    <name evidence="2" type="ORF">SEA_WOFFORD_162</name>
</gene>
<name>A0A345M9Z9_9CAUD</name>
<evidence type="ECO:0000259" key="1">
    <source>
        <dbReference type="Pfam" id="PF24024"/>
    </source>
</evidence>
<dbReference type="InterPro" id="IPR055760">
    <property type="entry name" value="DUF7336"/>
</dbReference>
<dbReference type="KEGG" id="vg:55609570"/>
<dbReference type="Proteomes" id="UP000260216">
    <property type="component" value="Segment"/>
</dbReference>
<dbReference type="RefSeq" id="YP_009839827.1">
    <property type="nucleotide sequence ID" value="NC_048722.1"/>
</dbReference>
<feature type="domain" description="DUF7336" evidence="1">
    <location>
        <begin position="1"/>
        <end position="49"/>
    </location>
</feature>
<accession>A0A345M9Z9</accession>